<feature type="transmembrane region" description="Helical" evidence="14">
    <location>
        <begin position="220"/>
        <end position="246"/>
    </location>
</feature>
<dbReference type="KEGG" id="lak:106177083"/>
<keyword evidence="9 14" id="KW-0472">Membrane</keyword>
<gene>
    <name evidence="17" type="primary">LOC106177083</name>
</gene>
<keyword evidence="16" id="KW-1185">Reference proteome</keyword>
<evidence type="ECO:0000313" key="17">
    <source>
        <dbReference type="RefSeq" id="XP_013415213.1"/>
    </source>
</evidence>
<keyword evidence="5 12" id="KW-0863">Zinc-finger</keyword>
<evidence type="ECO:0000256" key="3">
    <source>
        <dbReference type="ARBA" id="ARBA00022692"/>
    </source>
</evidence>
<evidence type="ECO:0000256" key="1">
    <source>
        <dbReference type="ARBA" id="ARBA00004477"/>
    </source>
</evidence>
<dbReference type="InterPro" id="IPR001841">
    <property type="entry name" value="Znf_RING"/>
</dbReference>
<name>A0A1S3JXV7_LINAN</name>
<dbReference type="Gene3D" id="3.30.40.10">
    <property type="entry name" value="Zinc/RING finger domain, C3HC4 (zinc finger)"/>
    <property type="match status" value="1"/>
</dbReference>
<feature type="domain" description="RING-type" evidence="15">
    <location>
        <begin position="115"/>
        <end position="158"/>
    </location>
</feature>
<evidence type="ECO:0000256" key="13">
    <source>
        <dbReference type="SAM" id="MobiDB-lite"/>
    </source>
</evidence>
<dbReference type="CDD" id="cd16553">
    <property type="entry name" value="RING-HC_RNF170"/>
    <property type="match status" value="1"/>
</dbReference>
<dbReference type="InterPro" id="IPR013083">
    <property type="entry name" value="Znf_RING/FYVE/PHD"/>
</dbReference>
<evidence type="ECO:0000256" key="4">
    <source>
        <dbReference type="ARBA" id="ARBA00022723"/>
    </source>
</evidence>
<organism evidence="16 17">
    <name type="scientific">Lingula anatina</name>
    <name type="common">Brachiopod</name>
    <name type="synonym">Lingula unguis</name>
    <dbReference type="NCBI Taxonomy" id="7574"/>
    <lineage>
        <taxon>Eukaryota</taxon>
        <taxon>Metazoa</taxon>
        <taxon>Spiralia</taxon>
        <taxon>Lophotrochozoa</taxon>
        <taxon>Brachiopoda</taxon>
        <taxon>Linguliformea</taxon>
        <taxon>Lingulata</taxon>
        <taxon>Lingulida</taxon>
        <taxon>Linguloidea</taxon>
        <taxon>Lingulidae</taxon>
        <taxon>Lingula</taxon>
    </lineage>
</organism>
<evidence type="ECO:0000256" key="7">
    <source>
        <dbReference type="ARBA" id="ARBA00022833"/>
    </source>
</evidence>
<dbReference type="PANTHER" id="PTHR22894">
    <property type="entry name" value="RING-TYPE DOMAIN-CONTAINING PROTEIN"/>
    <property type="match status" value="1"/>
</dbReference>
<dbReference type="GeneID" id="106177083"/>
<evidence type="ECO:0000256" key="8">
    <source>
        <dbReference type="ARBA" id="ARBA00022989"/>
    </source>
</evidence>
<dbReference type="RefSeq" id="XP_013415213.1">
    <property type="nucleotide sequence ID" value="XM_013559759.1"/>
</dbReference>
<dbReference type="InterPro" id="IPR038896">
    <property type="entry name" value="RNF170"/>
</dbReference>
<proteinExistence type="predicted"/>
<dbReference type="PANTHER" id="PTHR22894:SF5">
    <property type="entry name" value="RING-TYPE DOMAIN-CONTAINING PROTEIN"/>
    <property type="match status" value="1"/>
</dbReference>
<dbReference type="STRING" id="7574.A0A1S3JXV7"/>
<keyword evidence="6" id="KW-0256">Endoplasmic reticulum</keyword>
<dbReference type="SMART" id="SM00184">
    <property type="entry name" value="RING"/>
    <property type="match status" value="1"/>
</dbReference>
<keyword evidence="7" id="KW-0862">Zinc</keyword>
<accession>A0A1S3JXV7</accession>
<reference evidence="17" key="1">
    <citation type="submission" date="2025-08" db="UniProtKB">
        <authorList>
            <consortium name="RefSeq"/>
        </authorList>
    </citation>
    <scope>IDENTIFICATION</scope>
    <source>
        <tissue evidence="17">Gonads</tissue>
    </source>
</reference>
<evidence type="ECO:0000256" key="10">
    <source>
        <dbReference type="ARBA" id="ARBA00030110"/>
    </source>
</evidence>
<dbReference type="OrthoDB" id="9049620at2759"/>
<dbReference type="InterPro" id="IPR027370">
    <property type="entry name" value="Znf-RING_euk"/>
</dbReference>
<evidence type="ECO:0000256" key="11">
    <source>
        <dbReference type="ARBA" id="ARBA00031107"/>
    </source>
</evidence>
<evidence type="ECO:0000256" key="5">
    <source>
        <dbReference type="ARBA" id="ARBA00022771"/>
    </source>
</evidence>
<dbReference type="AlphaFoldDB" id="A0A1S3JXV7"/>
<feature type="region of interest" description="Disordered" evidence="13">
    <location>
        <begin position="79"/>
        <end position="107"/>
    </location>
</feature>
<keyword evidence="3 14" id="KW-0812">Transmembrane</keyword>
<dbReference type="InParanoid" id="A0A1S3JXV7"/>
<feature type="transmembrane region" description="Helical" evidence="14">
    <location>
        <begin position="266"/>
        <end position="284"/>
    </location>
</feature>
<dbReference type="Proteomes" id="UP000085678">
    <property type="component" value="Unplaced"/>
</dbReference>
<dbReference type="GO" id="GO:0061630">
    <property type="term" value="F:ubiquitin protein ligase activity"/>
    <property type="evidence" value="ECO:0007669"/>
    <property type="project" value="InterPro"/>
</dbReference>
<keyword evidence="4" id="KW-0479">Metal-binding</keyword>
<evidence type="ECO:0000256" key="9">
    <source>
        <dbReference type="ARBA" id="ARBA00023136"/>
    </source>
</evidence>
<evidence type="ECO:0000256" key="14">
    <source>
        <dbReference type="SAM" id="Phobius"/>
    </source>
</evidence>
<feature type="region of interest" description="Disordered" evidence="13">
    <location>
        <begin position="1"/>
        <end position="26"/>
    </location>
</feature>
<dbReference type="PROSITE" id="PS50089">
    <property type="entry name" value="ZF_RING_2"/>
    <property type="match status" value="1"/>
</dbReference>
<dbReference type="SUPFAM" id="SSF57850">
    <property type="entry name" value="RING/U-box"/>
    <property type="match status" value="1"/>
</dbReference>
<evidence type="ECO:0000313" key="16">
    <source>
        <dbReference type="Proteomes" id="UP000085678"/>
    </source>
</evidence>
<feature type="transmembrane region" description="Helical" evidence="14">
    <location>
        <begin position="43"/>
        <end position="65"/>
    </location>
</feature>
<evidence type="ECO:0000259" key="15">
    <source>
        <dbReference type="PROSITE" id="PS50089"/>
    </source>
</evidence>
<dbReference type="GO" id="GO:0008270">
    <property type="term" value="F:zinc ion binding"/>
    <property type="evidence" value="ECO:0007669"/>
    <property type="project" value="UniProtKB-KW"/>
</dbReference>
<evidence type="ECO:0000256" key="12">
    <source>
        <dbReference type="PROSITE-ProRule" id="PRU00175"/>
    </source>
</evidence>
<dbReference type="Pfam" id="PF06803">
    <property type="entry name" value="DUF1232"/>
    <property type="match status" value="1"/>
</dbReference>
<evidence type="ECO:0000256" key="2">
    <source>
        <dbReference type="ARBA" id="ARBA00014068"/>
    </source>
</evidence>
<keyword evidence="8 14" id="KW-1133">Transmembrane helix</keyword>
<dbReference type="InterPro" id="IPR010652">
    <property type="entry name" value="DUF1232"/>
</dbReference>
<dbReference type="GO" id="GO:0005789">
    <property type="term" value="C:endoplasmic reticulum membrane"/>
    <property type="evidence" value="ECO:0007669"/>
    <property type="project" value="UniProtKB-SubCell"/>
</dbReference>
<protein>
    <recommendedName>
        <fullName evidence="2">E3 ubiquitin-protein ligase RNF170</fullName>
    </recommendedName>
    <alternativeName>
        <fullName evidence="11">RING finger protein 170</fullName>
    </alternativeName>
    <alternativeName>
        <fullName evidence="10">RING-type E3 ubiquitin transferase RNF170</fullName>
    </alternativeName>
</protein>
<dbReference type="Pfam" id="PF13445">
    <property type="entry name" value="zf-RING_UBOX"/>
    <property type="match status" value="1"/>
</dbReference>
<dbReference type="PROSITE" id="PS00518">
    <property type="entry name" value="ZF_RING_1"/>
    <property type="match status" value="1"/>
</dbReference>
<comment type="subcellular location">
    <subcellularLocation>
        <location evidence="1">Endoplasmic reticulum membrane</location>
        <topology evidence="1">Multi-pass membrane protein</topology>
    </subcellularLocation>
</comment>
<sequence>MDAMADDEDGVTKSPPALNDRETNEAIEHLGPGTIIEGIGDDVMMGMFVFIAVVSVIVGYAMYWYRQRTTVRQTIHPESQQNVEDARQRMQRQRLRDQNWQGRRSANPRQGDITCPICLNDANYAIETNCGHTFCGQCIITYWRHGSWLGAVRCPVCRQQVTILLFSFSEAEVHQEVNEDIREITSEINSYNRRFSGEPRPLMDYIRDLPTLLRHAFSEFFSLGGLVWMFRLRIFLVFVAAILYFISPLDIIPESVFGFVGFLDDLFIVLLLMIYITVIYRNFVEHRAQQAQAQQARSQ</sequence>
<evidence type="ECO:0000256" key="6">
    <source>
        <dbReference type="ARBA" id="ARBA00022824"/>
    </source>
</evidence>
<dbReference type="InterPro" id="IPR017907">
    <property type="entry name" value="Znf_RING_CS"/>
</dbReference>